<evidence type="ECO:0000256" key="1">
    <source>
        <dbReference type="SAM" id="Phobius"/>
    </source>
</evidence>
<feature type="transmembrane region" description="Helical" evidence="1">
    <location>
        <begin position="15"/>
        <end position="39"/>
    </location>
</feature>
<keyword evidence="1" id="KW-0812">Transmembrane</keyword>
<protein>
    <submittedName>
        <fullName evidence="2">Uncharacterized protein</fullName>
    </submittedName>
</protein>
<evidence type="ECO:0000313" key="3">
    <source>
        <dbReference type="Proteomes" id="UP000597444"/>
    </source>
</evidence>
<feature type="transmembrane region" description="Helical" evidence="1">
    <location>
        <begin position="144"/>
        <end position="165"/>
    </location>
</feature>
<keyword evidence="1" id="KW-0472">Membrane</keyword>
<comment type="caution">
    <text evidence="2">The sequence shown here is derived from an EMBL/GenBank/DDBJ whole genome shotgun (WGS) entry which is preliminary data.</text>
</comment>
<dbReference type="EMBL" id="BNJK01000002">
    <property type="protein sequence ID" value="GHO99291.1"/>
    <property type="molecule type" value="Genomic_DNA"/>
</dbReference>
<accession>A0A8J3J1Y7</accession>
<feature type="transmembrane region" description="Helical" evidence="1">
    <location>
        <begin position="117"/>
        <end position="138"/>
    </location>
</feature>
<feature type="transmembrane region" description="Helical" evidence="1">
    <location>
        <begin position="78"/>
        <end position="101"/>
    </location>
</feature>
<dbReference type="Proteomes" id="UP000597444">
    <property type="component" value="Unassembled WGS sequence"/>
</dbReference>
<feature type="transmembrane region" description="Helical" evidence="1">
    <location>
        <begin position="51"/>
        <end position="72"/>
    </location>
</feature>
<gene>
    <name evidence="2" type="ORF">KSF_093390</name>
</gene>
<keyword evidence="1" id="KW-1133">Transmembrane helix</keyword>
<dbReference type="RefSeq" id="WP_220209939.1">
    <property type="nucleotide sequence ID" value="NZ_BNJK01000002.1"/>
</dbReference>
<dbReference type="AlphaFoldDB" id="A0A8J3J1Y7"/>
<evidence type="ECO:0000313" key="2">
    <source>
        <dbReference type="EMBL" id="GHO99291.1"/>
    </source>
</evidence>
<sequence>MQEAVLPQLASWETFYVIVGTAAATLTGLMFVVATLVAAARPRVSSPGEAFAAFNTPSVVHFGAALLIAALLSAPWQAIWPVSLLLALEGLAGMSYVVIVLRRARHQHDYQPVLEDWIWHTICPFIAYTILLVAALLLPVDATLALFFIGTATILLLFIGIHNAWDNVTYIALEFSESEDTPQEK</sequence>
<proteinExistence type="predicted"/>
<keyword evidence="3" id="KW-1185">Reference proteome</keyword>
<reference evidence="2" key="1">
    <citation type="submission" date="2020-10" db="EMBL/GenBank/DDBJ databases">
        <title>Taxonomic study of unclassified bacteria belonging to the class Ktedonobacteria.</title>
        <authorList>
            <person name="Yabe S."/>
            <person name="Wang C.M."/>
            <person name="Zheng Y."/>
            <person name="Sakai Y."/>
            <person name="Cavaletti L."/>
            <person name="Monciardini P."/>
            <person name="Donadio S."/>
        </authorList>
    </citation>
    <scope>NUCLEOTIDE SEQUENCE</scope>
    <source>
        <strain evidence="2">ID150040</strain>
    </source>
</reference>
<name>A0A8J3J1Y7_9CHLR</name>
<organism evidence="2 3">
    <name type="scientific">Reticulibacter mediterranei</name>
    <dbReference type="NCBI Taxonomy" id="2778369"/>
    <lineage>
        <taxon>Bacteria</taxon>
        <taxon>Bacillati</taxon>
        <taxon>Chloroflexota</taxon>
        <taxon>Ktedonobacteria</taxon>
        <taxon>Ktedonobacterales</taxon>
        <taxon>Reticulibacteraceae</taxon>
        <taxon>Reticulibacter</taxon>
    </lineage>
</organism>